<dbReference type="Proteomes" id="UP000729402">
    <property type="component" value="Unassembled WGS sequence"/>
</dbReference>
<reference evidence="2" key="1">
    <citation type="journal article" date="2021" name="bioRxiv">
        <title>Whole Genome Assembly and Annotation of Northern Wild Rice, Zizania palustris L., Supports a Whole Genome Duplication in the Zizania Genus.</title>
        <authorList>
            <person name="Haas M."/>
            <person name="Kono T."/>
            <person name="Macchietto M."/>
            <person name="Millas R."/>
            <person name="McGilp L."/>
            <person name="Shao M."/>
            <person name="Duquette J."/>
            <person name="Hirsch C.N."/>
            <person name="Kimball J."/>
        </authorList>
    </citation>
    <scope>NUCLEOTIDE SEQUENCE</scope>
    <source>
        <tissue evidence="2">Fresh leaf tissue</tissue>
    </source>
</reference>
<proteinExistence type="predicted"/>
<comment type="caution">
    <text evidence="2">The sequence shown here is derived from an EMBL/GenBank/DDBJ whole genome shotgun (WGS) entry which is preliminary data.</text>
</comment>
<sequence>MRIAEDLKSYRNATATHDDAGQNSLGASSDPVVLHRRQRVRIHVIPDAGPRGSSPRSTPREAYRSIVISLVSFLISRRRVISPFIEQKKGDWC</sequence>
<gene>
    <name evidence="2" type="ORF">GUJ93_ZPchr0004g39911</name>
</gene>
<organism evidence="2 3">
    <name type="scientific">Zizania palustris</name>
    <name type="common">Northern wild rice</name>
    <dbReference type="NCBI Taxonomy" id="103762"/>
    <lineage>
        <taxon>Eukaryota</taxon>
        <taxon>Viridiplantae</taxon>
        <taxon>Streptophyta</taxon>
        <taxon>Embryophyta</taxon>
        <taxon>Tracheophyta</taxon>
        <taxon>Spermatophyta</taxon>
        <taxon>Magnoliopsida</taxon>
        <taxon>Liliopsida</taxon>
        <taxon>Poales</taxon>
        <taxon>Poaceae</taxon>
        <taxon>BOP clade</taxon>
        <taxon>Oryzoideae</taxon>
        <taxon>Oryzeae</taxon>
        <taxon>Zizaniinae</taxon>
        <taxon>Zizania</taxon>
    </lineage>
</organism>
<name>A0A8J5T1R8_ZIZPA</name>
<evidence type="ECO:0000256" key="1">
    <source>
        <dbReference type="SAM" id="MobiDB-lite"/>
    </source>
</evidence>
<dbReference type="AlphaFoldDB" id="A0A8J5T1R8"/>
<reference evidence="2" key="2">
    <citation type="submission" date="2021-02" db="EMBL/GenBank/DDBJ databases">
        <authorList>
            <person name="Kimball J.A."/>
            <person name="Haas M.W."/>
            <person name="Macchietto M."/>
            <person name="Kono T."/>
            <person name="Duquette J."/>
            <person name="Shao M."/>
        </authorList>
    </citation>
    <scope>NUCLEOTIDE SEQUENCE</scope>
    <source>
        <tissue evidence="2">Fresh leaf tissue</tissue>
    </source>
</reference>
<evidence type="ECO:0000313" key="3">
    <source>
        <dbReference type="Proteomes" id="UP000729402"/>
    </source>
</evidence>
<dbReference type="EMBL" id="JAAALK010000285">
    <property type="protein sequence ID" value="KAG8066699.1"/>
    <property type="molecule type" value="Genomic_DNA"/>
</dbReference>
<keyword evidence="3" id="KW-1185">Reference proteome</keyword>
<feature type="region of interest" description="Disordered" evidence="1">
    <location>
        <begin position="1"/>
        <end position="30"/>
    </location>
</feature>
<evidence type="ECO:0000313" key="2">
    <source>
        <dbReference type="EMBL" id="KAG8066699.1"/>
    </source>
</evidence>
<protein>
    <submittedName>
        <fullName evidence="2">Uncharacterized protein</fullName>
    </submittedName>
</protein>
<feature type="compositionally biased region" description="Polar residues" evidence="1">
    <location>
        <begin position="11"/>
        <end position="27"/>
    </location>
</feature>
<accession>A0A8J5T1R8</accession>